<reference evidence="1" key="1">
    <citation type="submission" date="2006-10" db="EMBL/GenBank/DDBJ databases">
        <authorList>
            <person name="Amadeo P."/>
            <person name="Zhao Q."/>
            <person name="Wortman J."/>
            <person name="Fraser-Liggett C."/>
            <person name="Carlton J."/>
        </authorList>
    </citation>
    <scope>NUCLEOTIDE SEQUENCE</scope>
    <source>
        <strain evidence="1">G3</strain>
    </source>
</reference>
<dbReference type="InParanoid" id="A2FQK4"/>
<dbReference type="EMBL" id="DS113945">
    <property type="protein sequence ID" value="EAX92817.1"/>
    <property type="molecule type" value="Genomic_DNA"/>
</dbReference>
<dbReference type="RefSeq" id="XP_001305747.1">
    <property type="nucleotide sequence ID" value="XM_001305746.1"/>
</dbReference>
<evidence type="ECO:0000313" key="1">
    <source>
        <dbReference type="EMBL" id="EAX92817.1"/>
    </source>
</evidence>
<protein>
    <recommendedName>
        <fullName evidence="3">Right handed beta helix domain-containing protein</fullName>
    </recommendedName>
</protein>
<dbReference type="KEGG" id="tva:4750531"/>
<proteinExistence type="predicted"/>
<dbReference type="AlphaFoldDB" id="A2FQK4"/>
<accession>A2FQK4</accession>
<evidence type="ECO:0000313" key="2">
    <source>
        <dbReference type="Proteomes" id="UP000001542"/>
    </source>
</evidence>
<sequence>MLFAFFSSVSHIFSCQNRVTLCSNVFLISNKQFLRHSWDDFYKGEERIRITQDEFSNYEFISNANYYLKNLIIQDLTANAILFVSQTDIKFLTEECTFSNITTKVATKENTGNWDDSQAGAFFFEAKSSECAINRCSADKCYNKITSSYYYLDGGNFASIRFAPNKILMTTIQLCAPSKYGVNAFRSRNTSGNYTGLNISSCNTYDTPMFTKFPGDDDSIKYSIFDGNTANSVSFGIAVVYSGKLTIDSCCFSDNSVSYLIYSSHSVNVILKNSIFIDNQIRYLAYADSGNGGSGNTYSKIYIQNCYFDDTKTSVSSVSGAYISKDNANNSSLKNEIMKEIGSYLHTPPITHGQFIYQLKLRRARAKF</sequence>
<gene>
    <name evidence="1" type="ORF">TVAG_448140</name>
</gene>
<dbReference type="VEuPathDB" id="TrichDB:TVAGG3_0145440"/>
<evidence type="ECO:0008006" key="3">
    <source>
        <dbReference type="Google" id="ProtNLM"/>
    </source>
</evidence>
<dbReference type="VEuPathDB" id="TrichDB:TVAG_448140"/>
<keyword evidence="2" id="KW-1185">Reference proteome</keyword>
<organism evidence="1 2">
    <name type="scientific">Trichomonas vaginalis (strain ATCC PRA-98 / G3)</name>
    <dbReference type="NCBI Taxonomy" id="412133"/>
    <lineage>
        <taxon>Eukaryota</taxon>
        <taxon>Metamonada</taxon>
        <taxon>Parabasalia</taxon>
        <taxon>Trichomonadida</taxon>
        <taxon>Trichomonadidae</taxon>
        <taxon>Trichomonas</taxon>
    </lineage>
</organism>
<dbReference type="Proteomes" id="UP000001542">
    <property type="component" value="Unassembled WGS sequence"/>
</dbReference>
<reference evidence="1" key="2">
    <citation type="journal article" date="2007" name="Science">
        <title>Draft genome sequence of the sexually transmitted pathogen Trichomonas vaginalis.</title>
        <authorList>
            <person name="Carlton J.M."/>
            <person name="Hirt R.P."/>
            <person name="Silva J.C."/>
            <person name="Delcher A.L."/>
            <person name="Schatz M."/>
            <person name="Zhao Q."/>
            <person name="Wortman J.R."/>
            <person name="Bidwell S.L."/>
            <person name="Alsmark U.C.M."/>
            <person name="Besteiro S."/>
            <person name="Sicheritz-Ponten T."/>
            <person name="Noel C.J."/>
            <person name="Dacks J.B."/>
            <person name="Foster P.G."/>
            <person name="Simillion C."/>
            <person name="Van de Peer Y."/>
            <person name="Miranda-Saavedra D."/>
            <person name="Barton G.J."/>
            <person name="Westrop G.D."/>
            <person name="Mueller S."/>
            <person name="Dessi D."/>
            <person name="Fiori P.L."/>
            <person name="Ren Q."/>
            <person name="Paulsen I."/>
            <person name="Zhang H."/>
            <person name="Bastida-Corcuera F.D."/>
            <person name="Simoes-Barbosa A."/>
            <person name="Brown M.T."/>
            <person name="Hayes R.D."/>
            <person name="Mukherjee M."/>
            <person name="Okumura C.Y."/>
            <person name="Schneider R."/>
            <person name="Smith A.J."/>
            <person name="Vanacova S."/>
            <person name="Villalvazo M."/>
            <person name="Haas B.J."/>
            <person name="Pertea M."/>
            <person name="Feldblyum T.V."/>
            <person name="Utterback T.R."/>
            <person name="Shu C.L."/>
            <person name="Osoegawa K."/>
            <person name="de Jong P.J."/>
            <person name="Hrdy I."/>
            <person name="Horvathova L."/>
            <person name="Zubacova Z."/>
            <person name="Dolezal P."/>
            <person name="Malik S.B."/>
            <person name="Logsdon J.M. Jr."/>
            <person name="Henze K."/>
            <person name="Gupta A."/>
            <person name="Wang C.C."/>
            <person name="Dunne R.L."/>
            <person name="Upcroft J.A."/>
            <person name="Upcroft P."/>
            <person name="White O."/>
            <person name="Salzberg S.L."/>
            <person name="Tang P."/>
            <person name="Chiu C.-H."/>
            <person name="Lee Y.-S."/>
            <person name="Embley T.M."/>
            <person name="Coombs G.H."/>
            <person name="Mottram J.C."/>
            <person name="Tachezy J."/>
            <person name="Fraser-Liggett C.M."/>
            <person name="Johnson P.J."/>
        </authorList>
    </citation>
    <scope>NUCLEOTIDE SEQUENCE [LARGE SCALE GENOMIC DNA]</scope>
    <source>
        <strain evidence="1">G3</strain>
    </source>
</reference>
<name>A2FQK4_TRIV3</name>